<keyword evidence="2" id="KW-1185">Reference proteome</keyword>
<comment type="caution">
    <text evidence="1">The sequence shown here is derived from an EMBL/GenBank/DDBJ whole genome shotgun (WGS) entry which is preliminary data.</text>
</comment>
<accession>A0AAU9J624</accession>
<reference evidence="1" key="1">
    <citation type="submission" date="2021-09" db="EMBL/GenBank/DDBJ databases">
        <authorList>
            <consortium name="AG Swart"/>
            <person name="Singh M."/>
            <person name="Singh A."/>
            <person name="Seah K."/>
            <person name="Emmerich C."/>
        </authorList>
    </citation>
    <scope>NUCLEOTIDE SEQUENCE</scope>
    <source>
        <strain evidence="1">ATCC30299</strain>
    </source>
</reference>
<dbReference type="Proteomes" id="UP001162131">
    <property type="component" value="Unassembled WGS sequence"/>
</dbReference>
<protein>
    <submittedName>
        <fullName evidence="1">Uncharacterized protein</fullName>
    </submittedName>
</protein>
<dbReference type="EMBL" id="CAJZBQ010000027">
    <property type="protein sequence ID" value="CAG9321151.1"/>
    <property type="molecule type" value="Genomic_DNA"/>
</dbReference>
<gene>
    <name evidence="1" type="ORF">BSTOLATCC_MIC27719</name>
</gene>
<evidence type="ECO:0000313" key="1">
    <source>
        <dbReference type="EMBL" id="CAG9321151.1"/>
    </source>
</evidence>
<name>A0AAU9J624_9CILI</name>
<organism evidence="1 2">
    <name type="scientific">Blepharisma stoltei</name>
    <dbReference type="NCBI Taxonomy" id="1481888"/>
    <lineage>
        <taxon>Eukaryota</taxon>
        <taxon>Sar</taxon>
        <taxon>Alveolata</taxon>
        <taxon>Ciliophora</taxon>
        <taxon>Postciliodesmatophora</taxon>
        <taxon>Heterotrichea</taxon>
        <taxon>Heterotrichida</taxon>
        <taxon>Blepharismidae</taxon>
        <taxon>Blepharisma</taxon>
    </lineage>
</organism>
<evidence type="ECO:0000313" key="2">
    <source>
        <dbReference type="Proteomes" id="UP001162131"/>
    </source>
</evidence>
<sequence length="104" mass="12602">MSEKEKEIFESGETEKKPYGTIIDDFRLRTFNRPKDDIEYSIGKMINFMYTILTRYRRKCSKRSFRSTLLHKKVNELKKKTLSIRDRRCSFRAKIKILIEETKV</sequence>
<proteinExistence type="predicted"/>
<dbReference type="AlphaFoldDB" id="A0AAU9J624"/>